<dbReference type="Proteomes" id="UP000007110">
    <property type="component" value="Unassembled WGS sequence"/>
</dbReference>
<dbReference type="Pfam" id="PF06984">
    <property type="entry name" value="MRP-L47"/>
    <property type="match status" value="1"/>
</dbReference>
<dbReference type="RefSeq" id="XP_793194.1">
    <property type="nucleotide sequence ID" value="XM_788101.5"/>
</dbReference>
<evidence type="ECO:0000256" key="5">
    <source>
        <dbReference type="ARBA" id="ARBA00023274"/>
    </source>
</evidence>
<dbReference type="Gene3D" id="6.10.330.20">
    <property type="match status" value="1"/>
</dbReference>
<keyword evidence="5" id="KW-0687">Ribonucleoprotein</keyword>
<name>A0A7M7RI28_STRPU</name>
<dbReference type="CTD" id="57129"/>
<evidence type="ECO:0000256" key="1">
    <source>
        <dbReference type="ARBA" id="ARBA00004173"/>
    </source>
</evidence>
<dbReference type="AlphaFoldDB" id="A0A7M7RI28"/>
<reference evidence="8" key="1">
    <citation type="submission" date="2015-02" db="EMBL/GenBank/DDBJ databases">
        <title>Genome sequencing for Strongylocentrotus purpuratus.</title>
        <authorList>
            <person name="Murali S."/>
            <person name="Liu Y."/>
            <person name="Vee V."/>
            <person name="English A."/>
            <person name="Wang M."/>
            <person name="Skinner E."/>
            <person name="Han Y."/>
            <person name="Muzny D.M."/>
            <person name="Worley K.C."/>
            <person name="Gibbs R.A."/>
        </authorList>
    </citation>
    <scope>NUCLEOTIDE SEQUENCE</scope>
</reference>
<keyword evidence="8" id="KW-1185">Reference proteome</keyword>
<organism evidence="7 8">
    <name type="scientific">Strongylocentrotus purpuratus</name>
    <name type="common">Purple sea urchin</name>
    <dbReference type="NCBI Taxonomy" id="7668"/>
    <lineage>
        <taxon>Eukaryota</taxon>
        <taxon>Metazoa</taxon>
        <taxon>Echinodermata</taxon>
        <taxon>Eleutherozoa</taxon>
        <taxon>Echinozoa</taxon>
        <taxon>Echinoidea</taxon>
        <taxon>Euechinoidea</taxon>
        <taxon>Echinacea</taxon>
        <taxon>Camarodonta</taxon>
        <taxon>Echinidea</taxon>
        <taxon>Strongylocentrotidae</taxon>
        <taxon>Strongylocentrotus</taxon>
    </lineage>
</organism>
<evidence type="ECO:0000256" key="3">
    <source>
        <dbReference type="ARBA" id="ARBA00022980"/>
    </source>
</evidence>
<dbReference type="OMA" id="LTMEHEC"/>
<dbReference type="EnsemblMetazoa" id="XM_788101">
    <property type="protein sequence ID" value="XP_793194"/>
    <property type="gene ID" value="LOC588415"/>
</dbReference>
<evidence type="ECO:0000313" key="7">
    <source>
        <dbReference type="EnsemblMetazoa" id="XP_793194"/>
    </source>
</evidence>
<dbReference type="KEGG" id="spu:588415"/>
<comment type="subcellular location">
    <subcellularLocation>
        <location evidence="1">Mitochondrion</location>
    </subcellularLocation>
</comment>
<dbReference type="OrthoDB" id="270763at2759"/>
<reference evidence="7" key="2">
    <citation type="submission" date="2021-01" db="UniProtKB">
        <authorList>
            <consortium name="EnsemblMetazoa"/>
        </authorList>
    </citation>
    <scope>IDENTIFICATION</scope>
</reference>
<evidence type="ECO:0000256" key="2">
    <source>
        <dbReference type="ARBA" id="ARBA00009254"/>
    </source>
</evidence>
<comment type="similarity">
    <text evidence="2">Belongs to the universal ribosomal protein uL29 family.</text>
</comment>
<dbReference type="GO" id="GO:0032543">
    <property type="term" value="P:mitochondrial translation"/>
    <property type="evidence" value="ECO:0000318"/>
    <property type="project" value="GO_Central"/>
</dbReference>
<evidence type="ECO:0000256" key="4">
    <source>
        <dbReference type="ARBA" id="ARBA00023128"/>
    </source>
</evidence>
<protein>
    <recommendedName>
        <fullName evidence="6">Large ribosomal subunit protein uL29m</fullName>
    </recommendedName>
</protein>
<evidence type="ECO:0000313" key="8">
    <source>
        <dbReference type="Proteomes" id="UP000007110"/>
    </source>
</evidence>
<dbReference type="FunCoup" id="A0A7M7RI28">
    <property type="interactions" value="1150"/>
</dbReference>
<dbReference type="InterPro" id="IPR010729">
    <property type="entry name" value="Ribosomal_uL29_mit"/>
</dbReference>
<dbReference type="PANTHER" id="PTHR21183">
    <property type="entry name" value="RIBOSOMAL PROTEIN L47, MITOCHONDRIAL-RELATED"/>
    <property type="match status" value="1"/>
</dbReference>
<dbReference type="GO" id="GO:0005762">
    <property type="term" value="C:mitochondrial large ribosomal subunit"/>
    <property type="evidence" value="ECO:0000318"/>
    <property type="project" value="GO_Central"/>
</dbReference>
<evidence type="ECO:0000256" key="6">
    <source>
        <dbReference type="ARBA" id="ARBA00035289"/>
    </source>
</evidence>
<dbReference type="InParanoid" id="A0A7M7RI28"/>
<dbReference type="InterPro" id="IPR038340">
    <property type="entry name" value="MRP-L47_sf"/>
</dbReference>
<dbReference type="GO" id="GO:0003735">
    <property type="term" value="F:structural constituent of ribosome"/>
    <property type="evidence" value="ECO:0000318"/>
    <property type="project" value="GO_Central"/>
</dbReference>
<keyword evidence="3" id="KW-0689">Ribosomal protein</keyword>
<dbReference type="GeneID" id="588415"/>
<dbReference type="PANTHER" id="PTHR21183:SF18">
    <property type="entry name" value="LARGE RIBOSOMAL SUBUNIT PROTEIN UL29M"/>
    <property type="match status" value="1"/>
</dbReference>
<sequence length="270" mass="32009">MAAYRLKNRIVTSLVNISNSLRGIELRIPLNNQQSKTISQDVKCSLLGSSACHQLLSTQKRCPQHPWVAAPPPLASSFHSTKTTRGLEEFFDDPKNWGQPNVKSGRAWSKDELRLKDYVTLHKLWYVLLKEKNLLLTMQAEADRQDKFLPNPERIEKVAVSMENLKDVLKERQEALTELKTGHKEEHPGEWQYTPFGYKRYVKPREYKVPKYMNKLWATKRKWYDPFFGRYLSQHYEQELKRGGRERRRKRSHLLKLKQRFPDSEVWENK</sequence>
<accession>A0A7M7RI28</accession>
<keyword evidence="4" id="KW-0496">Mitochondrion</keyword>
<proteinExistence type="inferred from homology"/>